<name>A0A163JRZ6_DIDRA</name>
<gene>
    <name evidence="1" type="ORF">ST47_g2259</name>
</gene>
<dbReference type="SUPFAM" id="SSF53474">
    <property type="entry name" value="alpha/beta-Hydrolases"/>
    <property type="match status" value="1"/>
</dbReference>
<dbReference type="Gene3D" id="3.40.50.1820">
    <property type="entry name" value="alpha/beta hydrolase"/>
    <property type="match status" value="1"/>
</dbReference>
<comment type="caution">
    <text evidence="1">The sequence shown here is derived from an EMBL/GenBank/DDBJ whole genome shotgun (WGS) entry which is preliminary data.</text>
</comment>
<dbReference type="PANTHER" id="PTHR31591">
    <property type="entry name" value="UPF0613 PROTEIN PB24D3.06C"/>
    <property type="match status" value="1"/>
</dbReference>
<organism evidence="1 2">
    <name type="scientific">Didymella rabiei</name>
    <name type="common">Chickpea ascochyta blight fungus</name>
    <name type="synonym">Mycosphaerella rabiei</name>
    <dbReference type="NCBI Taxonomy" id="5454"/>
    <lineage>
        <taxon>Eukaryota</taxon>
        <taxon>Fungi</taxon>
        <taxon>Dikarya</taxon>
        <taxon>Ascomycota</taxon>
        <taxon>Pezizomycotina</taxon>
        <taxon>Dothideomycetes</taxon>
        <taxon>Pleosporomycetidae</taxon>
        <taxon>Pleosporales</taxon>
        <taxon>Pleosporineae</taxon>
        <taxon>Didymellaceae</taxon>
        <taxon>Ascochyta</taxon>
    </lineage>
</organism>
<dbReference type="Proteomes" id="UP000076837">
    <property type="component" value="Unassembled WGS sequence"/>
</dbReference>
<dbReference type="AlphaFoldDB" id="A0A163JRZ6"/>
<accession>A0A163JRZ6</accession>
<protein>
    <submittedName>
        <fullName evidence="1">Uncharacterized protein</fullName>
    </submittedName>
</protein>
<dbReference type="PANTHER" id="PTHR31591:SF7">
    <property type="entry name" value="DUF1749-DOMAIN-CONTAINING PROTEIN"/>
    <property type="match status" value="1"/>
</dbReference>
<evidence type="ECO:0000313" key="2">
    <source>
        <dbReference type="Proteomes" id="UP000076837"/>
    </source>
</evidence>
<reference evidence="1 2" key="1">
    <citation type="journal article" date="2016" name="Sci. Rep.">
        <title>Draft genome sequencing and secretome analysis of fungal phytopathogen Ascochyta rabiei provides insight into the necrotrophic effector repertoire.</title>
        <authorList>
            <person name="Verma S."/>
            <person name="Gazara R.K."/>
            <person name="Nizam S."/>
            <person name="Parween S."/>
            <person name="Chattopadhyay D."/>
            <person name="Verma P.K."/>
        </authorList>
    </citation>
    <scope>NUCLEOTIDE SEQUENCE [LARGE SCALE GENOMIC DNA]</scope>
    <source>
        <strain evidence="1 2">ArDII</strain>
    </source>
</reference>
<dbReference type="EMBL" id="JYNV01000103">
    <property type="protein sequence ID" value="KZM26550.1"/>
    <property type="molecule type" value="Genomic_DNA"/>
</dbReference>
<dbReference type="Pfam" id="PF08538">
    <property type="entry name" value="DUF1749"/>
    <property type="match status" value="1"/>
</dbReference>
<dbReference type="InterPro" id="IPR013744">
    <property type="entry name" value="SidJ"/>
</dbReference>
<sequence length="127" mass="13538">MTVPPPFSVTVHPFTSPTPNTCAYERGDSSSHNALIFVGGLTSGPHTALVLLDTVFGAISDAKLGYSIWEFRMRSSFTGFGYSSLADDVEDIAALVRYLKGLGKEKVVLMGSSTGAVLPDVIPIERD</sequence>
<dbReference type="InterPro" id="IPR029058">
    <property type="entry name" value="AB_hydrolase_fold"/>
</dbReference>
<proteinExistence type="predicted"/>
<evidence type="ECO:0000313" key="1">
    <source>
        <dbReference type="EMBL" id="KZM26550.1"/>
    </source>
</evidence>
<dbReference type="OrthoDB" id="10034502at2759"/>
<keyword evidence="2" id="KW-1185">Reference proteome</keyword>